<evidence type="ECO:0000256" key="5">
    <source>
        <dbReference type="ARBA" id="ARBA00022821"/>
    </source>
</evidence>
<dbReference type="GO" id="GO:0005524">
    <property type="term" value="F:ATP binding"/>
    <property type="evidence" value="ECO:0007669"/>
    <property type="project" value="UniProtKB-KW"/>
</dbReference>
<dbReference type="PRINTS" id="PR00364">
    <property type="entry name" value="DISEASERSIST"/>
</dbReference>
<evidence type="ECO:0000313" key="14">
    <source>
        <dbReference type="RefSeq" id="XP_020099280.1"/>
    </source>
</evidence>
<evidence type="ECO:0000313" key="19">
    <source>
        <dbReference type="RefSeq" id="XP_020099285.1"/>
    </source>
</evidence>
<evidence type="ECO:0000259" key="10">
    <source>
        <dbReference type="Pfam" id="PF25019"/>
    </source>
</evidence>
<reference evidence="12 13" key="2">
    <citation type="submission" date="2025-04" db="UniProtKB">
        <authorList>
            <consortium name="RefSeq"/>
        </authorList>
    </citation>
    <scope>IDENTIFICATION</scope>
    <source>
        <tissue evidence="12 13">Leaf</tissue>
    </source>
</reference>
<dbReference type="Gene3D" id="3.80.10.10">
    <property type="entry name" value="Ribonuclease Inhibitor"/>
    <property type="match status" value="3"/>
</dbReference>
<protein>
    <submittedName>
        <fullName evidence="12 13">Disease resistance RPP13-like protein 1 isoform X1</fullName>
    </submittedName>
</protein>
<evidence type="ECO:0000313" key="17">
    <source>
        <dbReference type="RefSeq" id="XP_020099283.1"/>
    </source>
</evidence>
<organism evidence="13">
    <name type="scientific">Ananas comosus</name>
    <name type="common">Pineapple</name>
    <name type="synonym">Ananas ananas</name>
    <dbReference type="NCBI Taxonomy" id="4615"/>
    <lineage>
        <taxon>Eukaryota</taxon>
        <taxon>Viridiplantae</taxon>
        <taxon>Streptophyta</taxon>
        <taxon>Embryophyta</taxon>
        <taxon>Tracheophyta</taxon>
        <taxon>Spermatophyta</taxon>
        <taxon>Magnoliopsida</taxon>
        <taxon>Liliopsida</taxon>
        <taxon>Poales</taxon>
        <taxon>Bromeliaceae</taxon>
        <taxon>Bromelioideae</taxon>
        <taxon>Ananas</taxon>
    </lineage>
</organism>
<evidence type="ECO:0000256" key="1">
    <source>
        <dbReference type="ARBA" id="ARBA00008894"/>
    </source>
</evidence>
<dbReference type="GO" id="GO:0006952">
    <property type="term" value="P:defense response"/>
    <property type="evidence" value="ECO:0007669"/>
    <property type="project" value="UniProtKB-KW"/>
</dbReference>
<dbReference type="Pfam" id="PF25019">
    <property type="entry name" value="LRR_R13L1-DRL21"/>
    <property type="match status" value="1"/>
</dbReference>
<keyword evidence="4" id="KW-0547">Nucleotide-binding</keyword>
<dbReference type="GO" id="GO:0043531">
    <property type="term" value="F:ADP binding"/>
    <property type="evidence" value="ECO:0007669"/>
    <property type="project" value="InterPro"/>
</dbReference>
<dbReference type="InterPro" id="IPR042197">
    <property type="entry name" value="Apaf_helical"/>
</dbReference>
<keyword evidence="6" id="KW-0067">ATP-binding</keyword>
<feature type="domain" description="Disease resistance protein winged helix" evidence="9">
    <location>
        <begin position="450"/>
        <end position="524"/>
    </location>
</feature>
<keyword evidence="3" id="KW-0677">Repeat</keyword>
<dbReference type="AlphaFoldDB" id="A0A6P5FTJ7"/>
<dbReference type="RefSeq" id="XP_020099284.1">
    <property type="nucleotide sequence ID" value="XM_020243695.1"/>
</dbReference>
<dbReference type="Gene3D" id="1.10.10.10">
    <property type="entry name" value="Winged helix-like DNA-binding domain superfamily/Winged helix DNA-binding domain"/>
    <property type="match status" value="1"/>
</dbReference>
<sequence>MALPFIAESAASAIIENLVSTCSSYLEACPAAGGMQDELERLQHALPQVQAVLTAVEEGAMVMAQNKALDTWLWQLRDAVECAEDVLDELEYYELEKTVQDRDNEVPGILSKCRRKFDSFVNRIFSDDTLKRLREAVKGLDRVVAGMGPLLQLVTGLYGPGVKRRKIEEVRNARETSSLLTESEVLGRDEERDLIVEWLIKPRDTDVSAFTIVGMGGFGKTTLAQLVYSDERVREYFDPIMWVCVSQDFDAAVITRKMLEGASSESFGDKSLNALHYILKQKILSKRFLLMLDDVWNDDNTIEWEKLVAPLKFGQRGSKILLTTRMGSVADMVAKVMQCKKESLNLNGLKESDCMSLFNKHAFLGVNPDDYKNLRPIGEQIVKKLGGCPLAIKVTGGLLNSCMDYDYWKRILKKDIVELQHRKDDIMTILRLSYDHLPTNLQLCFRYCSIFPQDFMFKRKELVYMWTGSGLIPQSICGTRRPEDIGKEYLDLLTRKSFFTCKASERGFEIPKFYVMHDLLHELAQSVSLGECIRIEGDVVGKTIPRTVRHLSVDKVNILSIREISNLKKLRTLVISIKKNHDHSADHALVFNEVIKGFKSLRLFSLYVNFDFHRLLDALYWLIHLRYLSLTLSLPLEAVMNKSFMNLFPQSLFRLYHLVVMKFSTPVLMTSRNIEYDGLTNLVNLRLLDLPRGMIKNIRYVSKLSFIRKLEYFFVQEESGYKISELKNLRDLRRLNIRELENVSTSEEATEAKLNEKEYLKSLLLGWSSDRCHSAEADEQLLDNLCPHINVRKLCIEEYKGIKSPCWMTDLYLINLTCIQLVNCKEWEHLPPLGGLPSLNIIRLKGLVAVKQIGCSFYGCGGVCAFPSLKQLFLLDMPNLEEWIGIADGCMFPQLHTMVIRDCPNLRGMPTLPRSLRLLLISHVGLTALPAINQDCKNDSQQEHVMALESLIIEQCEKLNYFPTEFFGNLSLVKFLSIEKCPKLTKCGITDIQPPSALDRLIIGSCGNLEVALLWSANLTFLTCLDLLDCASIASLPPAQVCVRWTMLSHLAIKNCKELSSFGGIQALISLRSLEIEGCDKLIEVSLLQPPFPNNVSQKNPVDCFLKLGRLSIDHHALLLMEPIRSLTFISSLTLSGASQLTSLPEEWILQNHTALKFLSIRNAVSLQSLTQSMTKLCSLENLGVYNASLIRSLPDLPTSLCTLCITGCHPVLKERCQENIGLDWPKIANIRYVRIE</sequence>
<evidence type="ECO:0000313" key="13">
    <source>
        <dbReference type="RefSeq" id="XP_020099279.1"/>
    </source>
</evidence>
<dbReference type="InterPro" id="IPR058922">
    <property type="entry name" value="WHD_DRP"/>
</dbReference>
<dbReference type="GO" id="GO:0051707">
    <property type="term" value="P:response to other organism"/>
    <property type="evidence" value="ECO:0007669"/>
    <property type="project" value="UniProtKB-ARBA"/>
</dbReference>
<dbReference type="RefSeq" id="XP_020099280.1">
    <property type="nucleotide sequence ID" value="XM_020243691.1"/>
</dbReference>
<dbReference type="InterPro" id="IPR002182">
    <property type="entry name" value="NB-ARC"/>
</dbReference>
<evidence type="ECO:0000256" key="6">
    <source>
        <dbReference type="ARBA" id="ARBA00022840"/>
    </source>
</evidence>
<evidence type="ECO:0000259" key="7">
    <source>
        <dbReference type="Pfam" id="PF00931"/>
    </source>
</evidence>
<proteinExistence type="inferred from homology"/>
<comment type="similarity">
    <text evidence="1">Belongs to the disease resistance NB-LRR family.</text>
</comment>
<dbReference type="RefSeq" id="XP_020099278.1">
    <property type="nucleotide sequence ID" value="XM_020243689.1"/>
</dbReference>
<evidence type="ECO:0000313" key="18">
    <source>
        <dbReference type="RefSeq" id="XP_020099284.1"/>
    </source>
</evidence>
<dbReference type="InterPro" id="IPR056789">
    <property type="entry name" value="LRR_R13L1-DRL21"/>
</dbReference>
<keyword evidence="2" id="KW-0433">Leucine-rich repeat</keyword>
<reference evidence="11" key="1">
    <citation type="journal article" date="2015" name="Nat. Genet.">
        <title>The pineapple genome and the evolution of CAM photosynthesis.</title>
        <authorList>
            <person name="Ming R."/>
            <person name="VanBuren R."/>
            <person name="Wai C.M."/>
            <person name="Tang H."/>
            <person name="Schatz M.C."/>
            <person name="Bowers J.E."/>
            <person name="Lyons E."/>
            <person name="Wang M.L."/>
            <person name="Chen J."/>
            <person name="Biggers E."/>
            <person name="Zhang J."/>
            <person name="Huang L."/>
            <person name="Zhang L."/>
            <person name="Miao W."/>
            <person name="Zhang J."/>
            <person name="Ye Z."/>
            <person name="Miao C."/>
            <person name="Lin Z."/>
            <person name="Wang H."/>
            <person name="Zhou H."/>
            <person name="Yim W.C."/>
            <person name="Priest H.D."/>
            <person name="Zheng C."/>
            <person name="Woodhouse M."/>
            <person name="Edger P.P."/>
            <person name="Guyot R."/>
            <person name="Guo H.B."/>
            <person name="Guo H."/>
            <person name="Zheng G."/>
            <person name="Singh R."/>
            <person name="Sharma A."/>
            <person name="Min X."/>
            <person name="Zheng Y."/>
            <person name="Lee H."/>
            <person name="Gurtowski J."/>
            <person name="Sedlazeck F.J."/>
            <person name="Harkess A."/>
            <person name="McKain M.R."/>
            <person name="Liao Z."/>
            <person name="Fang J."/>
            <person name="Liu J."/>
            <person name="Zhang X."/>
            <person name="Zhang Q."/>
            <person name="Hu W."/>
            <person name="Qin Y."/>
            <person name="Wang K."/>
            <person name="Chen L.Y."/>
            <person name="Shirley N."/>
            <person name="Lin Y.R."/>
            <person name="Liu L.Y."/>
            <person name="Hernandez A.G."/>
            <person name="Wright C.L."/>
            <person name="Bulone V."/>
            <person name="Tuskan G.A."/>
            <person name="Heath K."/>
            <person name="Zee F."/>
            <person name="Moore P.H."/>
            <person name="Sunkar R."/>
            <person name="Leebens-Mack J.H."/>
            <person name="Mockler T."/>
            <person name="Bennetzen J.L."/>
            <person name="Freeling M."/>
            <person name="Sankoff D."/>
            <person name="Paterson A.H."/>
            <person name="Zhu X."/>
            <person name="Yang X."/>
            <person name="Smith J.A."/>
            <person name="Cushman J.C."/>
            <person name="Paull R.E."/>
            <person name="Yu Q."/>
        </authorList>
    </citation>
    <scope>NUCLEOTIDE SEQUENCE [LARGE SCALE GENOMIC DNA]</scope>
    <source>
        <strain evidence="11">cv. F153</strain>
    </source>
</reference>
<keyword evidence="5" id="KW-0611">Plant defense</keyword>
<accession>A0A6P5FTJ7</accession>
<dbReference type="OrthoDB" id="6161812at2759"/>
<evidence type="ECO:0000313" key="15">
    <source>
        <dbReference type="RefSeq" id="XP_020099281.1"/>
    </source>
</evidence>
<dbReference type="Pfam" id="PF18052">
    <property type="entry name" value="Rx_N"/>
    <property type="match status" value="1"/>
</dbReference>
<dbReference type="SUPFAM" id="SSF52540">
    <property type="entry name" value="P-loop containing nucleoside triphosphate hydrolases"/>
    <property type="match status" value="1"/>
</dbReference>
<dbReference type="InterPro" id="IPR036388">
    <property type="entry name" value="WH-like_DNA-bd_sf"/>
</dbReference>
<dbReference type="RefSeq" id="XP_020099282.1">
    <property type="nucleotide sequence ID" value="XM_020243693.1"/>
</dbReference>
<dbReference type="FunFam" id="3.40.50.300:FF:001091">
    <property type="entry name" value="Probable disease resistance protein At1g61300"/>
    <property type="match status" value="1"/>
</dbReference>
<dbReference type="InterPro" id="IPR032675">
    <property type="entry name" value="LRR_dom_sf"/>
</dbReference>
<dbReference type="Pfam" id="PF23559">
    <property type="entry name" value="WHD_DRP"/>
    <property type="match status" value="1"/>
</dbReference>
<dbReference type="RefSeq" id="XP_020099279.1">
    <property type="nucleotide sequence ID" value="XM_020243690.1"/>
</dbReference>
<dbReference type="InterPro" id="IPR027417">
    <property type="entry name" value="P-loop_NTPase"/>
</dbReference>
<feature type="domain" description="R13L1/DRL21-like LRR repeat region" evidence="10">
    <location>
        <begin position="723"/>
        <end position="846"/>
    </location>
</feature>
<evidence type="ECO:0000313" key="16">
    <source>
        <dbReference type="RefSeq" id="XP_020099282.1"/>
    </source>
</evidence>
<feature type="domain" description="Disease resistance N-terminal" evidence="8">
    <location>
        <begin position="17"/>
        <end position="99"/>
    </location>
</feature>
<dbReference type="Gene3D" id="1.20.5.4130">
    <property type="match status" value="1"/>
</dbReference>
<dbReference type="Pfam" id="PF00931">
    <property type="entry name" value="NB-ARC"/>
    <property type="match status" value="1"/>
</dbReference>
<dbReference type="Gene3D" id="1.10.8.430">
    <property type="entry name" value="Helical domain of apoptotic protease-activating factors"/>
    <property type="match status" value="1"/>
</dbReference>
<dbReference type="Proteomes" id="UP000515123">
    <property type="component" value="Linkage group 11"/>
</dbReference>
<dbReference type="RefSeq" id="XP_020099281.1">
    <property type="nucleotide sequence ID" value="XM_020243692.1"/>
</dbReference>
<dbReference type="PANTHER" id="PTHR36766">
    <property type="entry name" value="PLANT BROAD-SPECTRUM MILDEW RESISTANCE PROTEIN RPW8"/>
    <property type="match status" value="1"/>
</dbReference>
<keyword evidence="11" id="KW-1185">Reference proteome</keyword>
<evidence type="ECO:0000313" key="12">
    <source>
        <dbReference type="RefSeq" id="XP_020099278.1"/>
    </source>
</evidence>
<evidence type="ECO:0000259" key="9">
    <source>
        <dbReference type="Pfam" id="PF23559"/>
    </source>
</evidence>
<evidence type="ECO:0000256" key="2">
    <source>
        <dbReference type="ARBA" id="ARBA00022614"/>
    </source>
</evidence>
<dbReference type="GeneID" id="109717784"/>
<dbReference type="RefSeq" id="XP_020099285.1">
    <property type="nucleotide sequence ID" value="XM_020243696.1"/>
</dbReference>
<dbReference type="Gene3D" id="3.40.50.300">
    <property type="entry name" value="P-loop containing nucleotide triphosphate hydrolases"/>
    <property type="match status" value="1"/>
</dbReference>
<evidence type="ECO:0000259" key="8">
    <source>
        <dbReference type="Pfam" id="PF18052"/>
    </source>
</evidence>
<dbReference type="PANTHER" id="PTHR36766:SF40">
    <property type="entry name" value="DISEASE RESISTANCE PROTEIN RGA3"/>
    <property type="match status" value="1"/>
</dbReference>
<gene>
    <name evidence="12 13 14 15 16 17 18 19" type="primary">LOC109717784</name>
</gene>
<dbReference type="InterPro" id="IPR041118">
    <property type="entry name" value="Rx_N"/>
</dbReference>
<evidence type="ECO:0000313" key="11">
    <source>
        <dbReference type="Proteomes" id="UP000515123"/>
    </source>
</evidence>
<name>A0A6P5FTJ7_ANACO</name>
<evidence type="ECO:0000256" key="4">
    <source>
        <dbReference type="ARBA" id="ARBA00022741"/>
    </source>
</evidence>
<evidence type="ECO:0000256" key="3">
    <source>
        <dbReference type="ARBA" id="ARBA00022737"/>
    </source>
</evidence>
<feature type="domain" description="NB-ARC" evidence="7">
    <location>
        <begin position="193"/>
        <end position="363"/>
    </location>
</feature>
<dbReference type="SUPFAM" id="SSF52058">
    <property type="entry name" value="L domain-like"/>
    <property type="match status" value="2"/>
</dbReference>
<dbReference type="RefSeq" id="XP_020099283.1">
    <property type="nucleotide sequence ID" value="XM_020243694.1"/>
</dbReference>